<protein>
    <recommendedName>
        <fullName evidence="1">Exportin-1/Importin-beta-like domain-containing protein</fullName>
    </recommendedName>
</protein>
<dbReference type="InterPro" id="IPR057942">
    <property type="entry name" value="TPR_TNPO3_IPO13_3rd"/>
</dbReference>
<feature type="domain" description="Exportin-1/Importin-beta-like" evidence="1">
    <location>
        <begin position="103"/>
        <end position="245"/>
    </location>
</feature>
<dbReference type="PANTHER" id="PTHR12363">
    <property type="entry name" value="TRANSPORTIN 3 AND IMPORTIN 13"/>
    <property type="match status" value="1"/>
</dbReference>
<dbReference type="SUPFAM" id="SSF48371">
    <property type="entry name" value="ARM repeat"/>
    <property type="match status" value="1"/>
</dbReference>
<dbReference type="Pfam" id="PF24138">
    <property type="entry name" value="TPR_TNPO3_IPO13_2nd"/>
    <property type="match status" value="1"/>
</dbReference>
<dbReference type="AlphaFoldDB" id="A0A922MP10"/>
<dbReference type="InterPro" id="IPR058537">
    <property type="entry name" value="TPR_TNPO3_IPO13_4th"/>
</dbReference>
<evidence type="ECO:0000313" key="2">
    <source>
        <dbReference type="EMBL" id="KAH9640005.1"/>
    </source>
</evidence>
<organism evidence="2 3">
    <name type="scientific">Spodoptera exigua</name>
    <name type="common">Beet armyworm</name>
    <name type="synonym">Noctua fulgens</name>
    <dbReference type="NCBI Taxonomy" id="7107"/>
    <lineage>
        <taxon>Eukaryota</taxon>
        <taxon>Metazoa</taxon>
        <taxon>Ecdysozoa</taxon>
        <taxon>Arthropoda</taxon>
        <taxon>Hexapoda</taxon>
        <taxon>Insecta</taxon>
        <taxon>Pterygota</taxon>
        <taxon>Neoptera</taxon>
        <taxon>Endopterygota</taxon>
        <taxon>Lepidoptera</taxon>
        <taxon>Glossata</taxon>
        <taxon>Ditrysia</taxon>
        <taxon>Noctuoidea</taxon>
        <taxon>Noctuidae</taxon>
        <taxon>Amphipyrinae</taxon>
        <taxon>Spodoptera</taxon>
    </lineage>
</organism>
<gene>
    <name evidence="2" type="ORF">HF086_008100</name>
</gene>
<dbReference type="InterPro" id="IPR051345">
    <property type="entry name" value="Importin_beta-like_NTR"/>
</dbReference>
<reference evidence="2" key="1">
    <citation type="journal article" date="2021" name="G3 (Bethesda)">
        <title>Genome and transcriptome analysis of the beet armyworm Spodoptera exigua reveals targets for pest control. .</title>
        <authorList>
            <person name="Simon S."/>
            <person name="Breeschoten T."/>
            <person name="Jansen H.J."/>
            <person name="Dirks R.P."/>
            <person name="Schranz M.E."/>
            <person name="Ros V.I.D."/>
        </authorList>
    </citation>
    <scope>NUCLEOTIDE SEQUENCE</scope>
    <source>
        <strain evidence="2">TB_SE_WUR_2020</strain>
    </source>
</reference>
<dbReference type="InterPro" id="IPR011989">
    <property type="entry name" value="ARM-like"/>
</dbReference>
<name>A0A922MP10_SPOEX</name>
<dbReference type="Proteomes" id="UP000814243">
    <property type="component" value="Unassembled WGS sequence"/>
</dbReference>
<dbReference type="Gene3D" id="1.25.10.10">
    <property type="entry name" value="Leucine-rich Repeat Variant"/>
    <property type="match status" value="1"/>
</dbReference>
<accession>A0A922MP10</accession>
<dbReference type="InterPro" id="IPR057941">
    <property type="entry name" value="TPR_TNPO3_IPO13_2nd"/>
</dbReference>
<sequence>MDAPTMDTIYQAISALYDNPNVGEKEKASLWLGDMQKSIHSWKIADELLQKRKDMNSCYFAAQTMRSKVQHNLSELPPDSLVSLRDSLVAHLELTSPETSASVLTQLSLALADLALQMPQWQNCIGDLIKSFSNKNDFALLEILTVLPQEIDSSSLKLGENRREEIKSELRSNAHLVNLFLKESITNFQNTHVTLKVIKCMTSWIQVKAINIQEIPQNAVIGYSLQILRDPKTINTLHDAASDCITALLHCLEENNNNDNIERLLFESVSGLEESYHMAVAYEEDEKATNYARIFTELAETFLEKIIISMSGGSSHFALRSLELALVCVGNHDYEVAEITFNLWYRLSEEVYQRDYQPLTDSFKPHIERLIEGLARHCQCEPDTQQMLEEGDEFFEFRSKAMGLIKDVVFIVGSSSVFRQMFSVLNPDITWEQTEAALFVMQAVAKNILPEEYEYVPKVVEAILSMPEGTHLAVRKTCILLLGELCEWIERHSECLEPCLQFLTRALHDKQLAYSAATALQNICRACRTQAAAHVSGLLRAAAAADQLPLNAQASAALMRALASAIGRLPNEQLTVAMREAVGVQINGLSELMKSNVEIKKGTSSDPTVWLDRMAALFRDVDVPSSQITDTHPCVPALSDAWPVLQEALDKYGMDGRVMERWCRCVRFGVRMAGRGAAGLAPALAARLQAVYRAAAHSCVLYLASVLLDELAAAPAAVAPLVQLLQDVMPRAFLLLQQDNGLKENPDTVDDLFRLCIRFLQRIPLEFLSSGALPTVIQCASLACSLDHREANSSVMRFLYDFTKVANSTNADKQQIKALADNALSTYGEELTYRLIEASVFHLHSYMLAEVAEVLLELLEWQRGAARDWLQAALQRLPRDRPALATHQQCWQFHQYAMRSVPSAPTQLYFPTLSSLLAEKCKEMTRLLRDFARLYR</sequence>
<evidence type="ECO:0000313" key="3">
    <source>
        <dbReference type="Proteomes" id="UP000814243"/>
    </source>
</evidence>
<dbReference type="GO" id="GO:0005737">
    <property type="term" value="C:cytoplasm"/>
    <property type="evidence" value="ECO:0007669"/>
    <property type="project" value="TreeGrafter"/>
</dbReference>
<proteinExistence type="predicted"/>
<dbReference type="GO" id="GO:0006606">
    <property type="term" value="P:protein import into nucleus"/>
    <property type="evidence" value="ECO:0007669"/>
    <property type="project" value="TreeGrafter"/>
</dbReference>
<dbReference type="PANTHER" id="PTHR12363:SF42">
    <property type="entry name" value="TRANSPORTIN-3"/>
    <property type="match status" value="1"/>
</dbReference>
<dbReference type="InterPro" id="IPR016024">
    <property type="entry name" value="ARM-type_fold"/>
</dbReference>
<dbReference type="Pfam" id="PF24140">
    <property type="entry name" value="TPR_TNPO3_IPO13_3rd"/>
    <property type="match status" value="1"/>
</dbReference>
<dbReference type="EMBL" id="JACEFF010000297">
    <property type="protein sequence ID" value="KAH9640005.1"/>
    <property type="molecule type" value="Genomic_DNA"/>
</dbReference>
<evidence type="ECO:0000259" key="1">
    <source>
        <dbReference type="Pfam" id="PF08389"/>
    </source>
</evidence>
<dbReference type="InterPro" id="IPR013598">
    <property type="entry name" value="Exportin-1/Importin-b-like"/>
</dbReference>
<comment type="caution">
    <text evidence="2">The sequence shown here is derived from an EMBL/GenBank/DDBJ whole genome shotgun (WGS) entry which is preliminary data.</text>
</comment>
<dbReference type="Pfam" id="PF24139">
    <property type="entry name" value="TPR_TNPO3_IPO13_4th"/>
    <property type="match status" value="1"/>
</dbReference>
<dbReference type="Pfam" id="PF08389">
    <property type="entry name" value="Xpo1"/>
    <property type="match status" value="1"/>
</dbReference>